<feature type="domain" description="TFIIE beta" evidence="7">
    <location>
        <begin position="1"/>
        <end position="62"/>
    </location>
</feature>
<evidence type="ECO:0000256" key="2">
    <source>
        <dbReference type="ARBA" id="ARBA00023015"/>
    </source>
</evidence>
<evidence type="ECO:0000256" key="5">
    <source>
        <dbReference type="ARBA" id="ARBA00023242"/>
    </source>
</evidence>
<comment type="caution">
    <text evidence="8">The sequence shown here is derived from an EMBL/GenBank/DDBJ whole genome shotgun (WGS) entry which is preliminary data.</text>
</comment>
<evidence type="ECO:0000256" key="1">
    <source>
        <dbReference type="ARBA" id="ARBA00004123"/>
    </source>
</evidence>
<keyword evidence="9" id="KW-1185">Reference proteome</keyword>
<name>A0A8H7BQZ0_9FUNG</name>
<dbReference type="InterPro" id="IPR054600">
    <property type="entry name" value="TFA2_E-tether"/>
</dbReference>
<dbReference type="GO" id="GO:0001097">
    <property type="term" value="F:TFIIH-class transcription factor complex binding"/>
    <property type="evidence" value="ECO:0007669"/>
    <property type="project" value="TreeGrafter"/>
</dbReference>
<dbReference type="PROSITE" id="PS51351">
    <property type="entry name" value="TFIIE_BETA_C"/>
    <property type="match status" value="1"/>
</dbReference>
<keyword evidence="3" id="KW-0238">DNA-binding</keyword>
<reference evidence="8" key="1">
    <citation type="submission" date="2020-01" db="EMBL/GenBank/DDBJ databases">
        <title>Genome Sequencing of Three Apophysomyces-Like Fungal Strains Confirms a Novel Fungal Genus in the Mucoromycota with divergent Burkholderia-like Endosymbiotic Bacteria.</title>
        <authorList>
            <person name="Stajich J.E."/>
            <person name="Macias A.M."/>
            <person name="Carter-House D."/>
            <person name="Lovett B."/>
            <person name="Kasson L.R."/>
            <person name="Berry K."/>
            <person name="Grigoriev I."/>
            <person name="Chang Y."/>
            <person name="Spatafora J."/>
            <person name="Kasson M.T."/>
        </authorList>
    </citation>
    <scope>NUCLEOTIDE SEQUENCE</scope>
    <source>
        <strain evidence="8">NRRL A-21654</strain>
    </source>
</reference>
<dbReference type="PANTHER" id="PTHR12716:SF8">
    <property type="entry name" value="TRANSCRIPTION INITIATION FACTOR IIE SUBUNIT BETA"/>
    <property type="match status" value="1"/>
</dbReference>
<evidence type="ECO:0000259" key="7">
    <source>
        <dbReference type="PROSITE" id="PS51351"/>
    </source>
</evidence>
<dbReference type="GO" id="GO:0006367">
    <property type="term" value="P:transcription initiation at RNA polymerase II promoter"/>
    <property type="evidence" value="ECO:0007669"/>
    <property type="project" value="InterPro"/>
</dbReference>
<dbReference type="InterPro" id="IPR003166">
    <property type="entry name" value="TFIIE_bsu_DNA-bd"/>
</dbReference>
<accession>A0A8H7BQZ0</accession>
<protein>
    <recommendedName>
        <fullName evidence="7">TFIIE beta domain-containing protein</fullName>
    </recommendedName>
</protein>
<dbReference type="InterPro" id="IPR016656">
    <property type="entry name" value="TFIIE-bsu"/>
</dbReference>
<keyword evidence="2" id="KW-0805">Transcription regulation</keyword>
<keyword evidence="4" id="KW-0804">Transcription</keyword>
<dbReference type="OrthoDB" id="3907302at2759"/>
<evidence type="ECO:0000313" key="9">
    <source>
        <dbReference type="Proteomes" id="UP000605846"/>
    </source>
</evidence>
<dbReference type="AlphaFoldDB" id="A0A8H7BQZ0"/>
<organism evidence="8 9">
    <name type="scientific">Apophysomyces ossiformis</name>
    <dbReference type="NCBI Taxonomy" id="679940"/>
    <lineage>
        <taxon>Eukaryota</taxon>
        <taxon>Fungi</taxon>
        <taxon>Fungi incertae sedis</taxon>
        <taxon>Mucoromycota</taxon>
        <taxon>Mucoromycotina</taxon>
        <taxon>Mucoromycetes</taxon>
        <taxon>Mucorales</taxon>
        <taxon>Mucorineae</taxon>
        <taxon>Mucoraceae</taxon>
        <taxon>Apophysomyces</taxon>
    </lineage>
</organism>
<keyword evidence="5" id="KW-0539">Nucleus</keyword>
<dbReference type="EMBL" id="JABAYA010000117">
    <property type="protein sequence ID" value="KAF7724535.1"/>
    <property type="molecule type" value="Genomic_DNA"/>
</dbReference>
<evidence type="ECO:0000256" key="6">
    <source>
        <dbReference type="ARBA" id="ARBA00025581"/>
    </source>
</evidence>
<dbReference type="Proteomes" id="UP000605846">
    <property type="component" value="Unassembled WGS sequence"/>
</dbReference>
<gene>
    <name evidence="8" type="ORF">EC973_000912</name>
</gene>
<proteinExistence type="predicted"/>
<dbReference type="GO" id="GO:0003677">
    <property type="term" value="F:DNA binding"/>
    <property type="evidence" value="ECO:0007669"/>
    <property type="project" value="UniProtKB-KW"/>
</dbReference>
<evidence type="ECO:0000256" key="4">
    <source>
        <dbReference type="ARBA" id="ARBA00023163"/>
    </source>
</evidence>
<evidence type="ECO:0000313" key="8">
    <source>
        <dbReference type="EMBL" id="KAF7724535.1"/>
    </source>
</evidence>
<dbReference type="GO" id="GO:0005673">
    <property type="term" value="C:transcription factor TFIIE complex"/>
    <property type="evidence" value="ECO:0007669"/>
    <property type="project" value="InterPro"/>
</dbReference>
<comment type="subcellular location">
    <subcellularLocation>
        <location evidence="1">Nucleus</location>
    </subcellularLocation>
</comment>
<comment type="function">
    <text evidence="6">Recruits TFIIH to the initiation complex and stimulates the RNA polymerase II C-terminal domain kinase and DNA-dependent ATPase activities of TFIIH. Both TFIIH and TFIIE are required for promoter clearance by RNA polymerase.</text>
</comment>
<dbReference type="Pfam" id="PF22254">
    <property type="entry name" value="TFA2_E-tether"/>
    <property type="match status" value="1"/>
</dbReference>
<dbReference type="InterPro" id="IPR040501">
    <property type="entry name" value="TFA2_Winged_2"/>
</dbReference>
<sequence length="201" mass="23220">MMIQFLRDCDHPQSIVSIQSRAKVDITKNQSLWEKLVNNDKIEYDPVNKTFAYKVRAAQDIMGFVQTETFDMINEGGMDYKDLKDSYSKLGNAVEELAAEGRILVIRNKDGNPRVLFYNDIQYNTMIDEEFKKMWADIGIPDETDLPKALENAGLKTMEVFEKKVVTDPKPKRSKVRSKRIKITNTHLAHIDLSKDYVPKK</sequence>
<dbReference type="PANTHER" id="PTHR12716">
    <property type="entry name" value="TRANSCRIPTION INITIATION FACTOR IIE, BETA SUBUNIT"/>
    <property type="match status" value="1"/>
</dbReference>
<dbReference type="Pfam" id="PF18121">
    <property type="entry name" value="TFA2_Winged_2"/>
    <property type="match status" value="1"/>
</dbReference>
<dbReference type="Pfam" id="PF02186">
    <property type="entry name" value="TFIIE_beta"/>
    <property type="match status" value="1"/>
</dbReference>
<evidence type="ECO:0000256" key="3">
    <source>
        <dbReference type="ARBA" id="ARBA00023125"/>
    </source>
</evidence>